<dbReference type="GO" id="GO:0005509">
    <property type="term" value="F:calcium ion binding"/>
    <property type="evidence" value="ECO:0007669"/>
    <property type="project" value="InterPro"/>
</dbReference>
<keyword evidence="3" id="KW-0021">Allosteric enzyme</keyword>
<feature type="region of interest" description="Disordered" evidence="15">
    <location>
        <begin position="957"/>
        <end position="999"/>
    </location>
</feature>
<feature type="compositionally biased region" description="Basic and acidic residues" evidence="15">
    <location>
        <begin position="972"/>
        <end position="981"/>
    </location>
</feature>
<dbReference type="Proteomes" id="UP000824219">
    <property type="component" value="Linkage Group LG03"/>
</dbReference>
<dbReference type="PANTHER" id="PTHR11468">
    <property type="entry name" value="GLYCOGEN PHOSPHORYLASE"/>
    <property type="match status" value="1"/>
</dbReference>
<evidence type="ECO:0000256" key="2">
    <source>
        <dbReference type="ARBA" id="ARBA00006047"/>
    </source>
</evidence>
<organism evidence="17 18">
    <name type="scientific">Hemibagrus wyckioides</name>
    <dbReference type="NCBI Taxonomy" id="337641"/>
    <lineage>
        <taxon>Eukaryota</taxon>
        <taxon>Metazoa</taxon>
        <taxon>Chordata</taxon>
        <taxon>Craniata</taxon>
        <taxon>Vertebrata</taxon>
        <taxon>Euteleostomi</taxon>
        <taxon>Actinopterygii</taxon>
        <taxon>Neopterygii</taxon>
        <taxon>Teleostei</taxon>
        <taxon>Ostariophysi</taxon>
        <taxon>Siluriformes</taxon>
        <taxon>Bagridae</taxon>
        <taxon>Hemibagrus</taxon>
    </lineage>
</organism>
<dbReference type="EMBL" id="JAHKSW010000003">
    <property type="protein sequence ID" value="KAG7333926.1"/>
    <property type="molecule type" value="Genomic_DNA"/>
</dbReference>
<dbReference type="GO" id="GO:0030170">
    <property type="term" value="F:pyridoxal phosphate binding"/>
    <property type="evidence" value="ECO:0007669"/>
    <property type="project" value="InterPro"/>
</dbReference>
<dbReference type="FunFam" id="3.40.50.2000:FF:000005">
    <property type="entry name" value="Alpha-1,4 glucan phosphorylase"/>
    <property type="match status" value="1"/>
</dbReference>
<comment type="similarity">
    <text evidence="2 13">Belongs to the glycogen phosphorylase family.</text>
</comment>
<dbReference type="InterPro" id="IPR011833">
    <property type="entry name" value="Glycg_phsphrylas"/>
</dbReference>
<feature type="coiled-coil region" evidence="14">
    <location>
        <begin position="2984"/>
        <end position="3096"/>
    </location>
</feature>
<evidence type="ECO:0000256" key="10">
    <source>
        <dbReference type="ARBA" id="ARBA00036074"/>
    </source>
</evidence>
<feature type="domain" description="EF-hand" evidence="16">
    <location>
        <begin position="861"/>
        <end position="896"/>
    </location>
</feature>
<comment type="catalytic activity">
    <reaction evidence="10">
        <text>[(1-&gt;4)-alpha-D-glucosyl](n) + phosphate = [(1-&gt;4)-alpha-D-glucosyl](n-1) + alpha-D-glucose 1-phosphate</text>
        <dbReference type="Rhea" id="RHEA:41732"/>
        <dbReference type="Rhea" id="RHEA-COMP:9584"/>
        <dbReference type="Rhea" id="RHEA-COMP:9586"/>
        <dbReference type="ChEBI" id="CHEBI:15444"/>
        <dbReference type="ChEBI" id="CHEBI:43474"/>
        <dbReference type="ChEBI" id="CHEBI:58601"/>
        <dbReference type="EC" id="2.4.1.1"/>
    </reaction>
    <physiologicalReaction direction="left-to-right" evidence="10">
        <dbReference type="Rhea" id="RHEA:41733"/>
    </physiologicalReaction>
</comment>
<proteinExistence type="inferred from homology"/>
<feature type="region of interest" description="Disordered" evidence="15">
    <location>
        <begin position="1410"/>
        <end position="1446"/>
    </location>
</feature>
<dbReference type="InterPro" id="IPR011992">
    <property type="entry name" value="EF-hand-dom_pair"/>
</dbReference>
<feature type="coiled-coil region" evidence="14">
    <location>
        <begin position="2851"/>
        <end position="2958"/>
    </location>
</feature>
<feature type="compositionally biased region" description="Polar residues" evidence="15">
    <location>
        <begin position="1099"/>
        <end position="1111"/>
    </location>
</feature>
<feature type="region of interest" description="Disordered" evidence="15">
    <location>
        <begin position="2200"/>
        <end position="2227"/>
    </location>
</feature>
<keyword evidence="18" id="KW-1185">Reference proteome</keyword>
<feature type="coiled-coil region" evidence="14">
    <location>
        <begin position="1972"/>
        <end position="2067"/>
    </location>
</feature>
<gene>
    <name evidence="17" type="ORF">KOW79_002333</name>
</gene>
<evidence type="ECO:0000256" key="1">
    <source>
        <dbReference type="ARBA" id="ARBA00001933"/>
    </source>
</evidence>
<comment type="subunit">
    <text evidence="12">Homodimer; enzymatically active. Interacts with PPP1R3B; recruits the phosphatase PP1 which dephosphorylates and inactivates PYGL/glycogen phosphorylase.</text>
</comment>
<evidence type="ECO:0000313" key="17">
    <source>
        <dbReference type="EMBL" id="KAG7333926.1"/>
    </source>
</evidence>
<keyword evidence="9 13" id="KW-0119">Carbohydrate metabolism</keyword>
<evidence type="ECO:0000256" key="7">
    <source>
        <dbReference type="ARBA" id="ARBA00022679"/>
    </source>
</evidence>
<accession>A0A9D3P3I2</accession>
<evidence type="ECO:0000256" key="5">
    <source>
        <dbReference type="ARBA" id="ARBA00022600"/>
    </source>
</evidence>
<keyword evidence="14" id="KW-0175">Coiled coil</keyword>
<evidence type="ECO:0000256" key="8">
    <source>
        <dbReference type="ARBA" id="ARBA00022898"/>
    </source>
</evidence>
<comment type="function">
    <text evidence="11 13">Allosteric enzyme that catalyzes the rate-limiting step in glycogen catabolism, the phosphorolytic cleavage of glycogen to produce glucose-1-phosphate, and plays a central role in maintaining cellular and organismal glucose homeostasis.</text>
</comment>
<dbReference type="Gene3D" id="1.10.238.10">
    <property type="entry name" value="EF-hand"/>
    <property type="match status" value="1"/>
</dbReference>
<evidence type="ECO:0000313" key="18">
    <source>
        <dbReference type="Proteomes" id="UP000824219"/>
    </source>
</evidence>
<evidence type="ECO:0000256" key="9">
    <source>
        <dbReference type="ARBA" id="ARBA00023277"/>
    </source>
</evidence>
<evidence type="ECO:0000256" key="12">
    <source>
        <dbReference type="ARBA" id="ARBA00046783"/>
    </source>
</evidence>
<keyword evidence="6 13" id="KW-0328">Glycosyltransferase</keyword>
<dbReference type="Pfam" id="PF00343">
    <property type="entry name" value="Phosphorylase"/>
    <property type="match status" value="1"/>
</dbReference>
<evidence type="ECO:0000259" key="16">
    <source>
        <dbReference type="PROSITE" id="PS50222"/>
    </source>
</evidence>
<dbReference type="Gene3D" id="3.40.50.2000">
    <property type="entry name" value="Glycogen Phosphorylase B"/>
    <property type="match status" value="2"/>
</dbReference>
<feature type="coiled-coil region" evidence="14">
    <location>
        <begin position="2474"/>
        <end position="2527"/>
    </location>
</feature>
<dbReference type="EC" id="2.4.1.1" evidence="13"/>
<dbReference type="PROSITE" id="PS50222">
    <property type="entry name" value="EF_HAND_2"/>
    <property type="match status" value="1"/>
</dbReference>
<feature type="coiled-coil region" evidence="14">
    <location>
        <begin position="3131"/>
        <end position="3158"/>
    </location>
</feature>
<feature type="coiled-coil region" evidence="14">
    <location>
        <begin position="2711"/>
        <end position="2813"/>
    </location>
</feature>
<dbReference type="SUPFAM" id="SSF53756">
    <property type="entry name" value="UDP-Glycosyltransferase/glycogen phosphorylase"/>
    <property type="match status" value="1"/>
</dbReference>
<evidence type="ECO:0000256" key="11">
    <source>
        <dbReference type="ARBA" id="ARBA00037413"/>
    </source>
</evidence>
<sequence length="3240" mass="375252">MATPLTDQEKRKQISIRGIVGVENVAELKKGFNRHLHFTLVKDRNVATPLDYYHALAHTVRDHLVGRWIRTQQFYYEKDPKRVYYLSLEFYMGRTLQNTMINIGLQNACDEAIYQLGLDMEDLEDMEEDAGLGNGGLGRLAACFLDSMATLGLAAYGYGIRYEYGIFNQKIIDGWQVEEADDWLRYGNPWEKARPEYMLPVHFYGRVEETEEGPKWVDTQVVLAMPYDTPIPGYMNNTVNTMRLWSARAPNDFNLRDFNVGDYIQAVLDRNLAENISRVLYPNDNFFEGKELRLKQEYFVVAATLQDVIRRFKTSKKSTSVPLSFDSFPEKVAIQLNDTHPAMAIPELMRIFVDIEKLDWATAWDLTRRTFAYTNHTVLPEALERWPVQLLEKLLPRHLQIIYQINQIHLDQIASLFPGDMDRLRRMSLIEEEGGKRVNMAHLCIVGSHAVNGVAEIHSNIIKNEVFRDFSELDEDKFQNKTNGITPRRWLLLCNPGLADLIAEMIGEDYVKDLMQLQKLNDLVDDNAFIRDVAKVKQDNKRKFAQYLEKKYEVKINPASMFDVQVKRIHEYKRQLLNCLHIITMYNRIKSRPAAPFVPRTVIIGGKAAPGYHMAKMIIKLITTVADVVNNDPIIGNKLKVIYLENYRVSLAEKVIPATDLSEQISTAGTEASGTGNMKFMLNGALTIGTMDGANVEMAEEAGQENLFIFGMSVEEVAAMDQKGYDAMQYYKSIPELKQVINQIKSGYFSPKQPEQFTDIINMLFNHDRFKVFADYESYVRCQERVSALYQDQKKWTQMVIKNIAASGKFSSDRTITEYATQIWGVEPTDLKIPPPSEPREAIDETEWGRLMDGEGDQRDQHEERLREVFQSFDGSGAGSLSPEELTELCHALQLADQALHTLLETLFQTEDQINTRVEFEQFKDALILVLSSNEETLAKENPPRPEVQPRFVKGTKRYGRRSTPEFTHSNSDLEHTPSVEREEEDATRTSDGTLPVKRERWNADVSSAEEYEAEGQLHLWNPDEPGTPRGSMAPLSDLEERLYSACQQLSLPLHGTATLQQLRTLCQHLDLEVGEEVFQSAHEKNVSVLEFVSCIQTDSKPPTPSASTPYRQLKRHHSTQPFDEMGRRISTAMSSTIGLRLFSELDDGTGHTAVELLLDAWLEDGVQNSSEILQALDFNLERKVNLSELTAALENELMVTKNSIHQAALASFKAEIRYLLERVDLELREKEKLHSDLEKAEKLKSQLASEVDEHHSTIERNNNLNLRKLEQEHKDRMVALKAELSKEVELVQQQASQQREELELEISRVREDETFLRERLTLTLKENGRLEAELLDSTERLMEVEAQLNKLQKNLDNVLREKFGDLDLGNAEFYQQEERLRQLRNSYEEQCRELQDRIDELQAQLEDFRSVSRAPQTSLMPSLSDELDSKSPGMESDQGLGSEEGQPFNLSLEAEMMLEQLKEQHIRELEDIREQLDSTVNKCEHRLEEQKTSFEEERSLLSLQHQQEVKAIREELNKALERARDLQERLEQERCSMEAQQSVERAELHAVYQQQVDSLSQEVQDARIQALKLEEQLKLLEEQEESSVRDKEELSKAHAEELSRMELHYTETLKASLQKQKGEAENTLTEELKKERRHLEEVHEEVLRVQLEEVQQRAEQERVELERRLREEWECDKQQLEESNRKKLQEELDLMQSEQEESSKRFRAQWEKEHMLLQEQHHTELQKCLQQERERLQVQEEDKERRMIEEWEKERVQLHEQHEGVLQARLEEQRAQFQAQGKEQERTWQKMLEEHRVQMEHAHREAMEELSVKHSEEREMLSCMLEKLHADIAKERKEPEIHFAQRIRQVEGSFSGDLEVVMKHIQTDACNLEHHYQRKVMAFSQHHVADCVQWEAKLETATQEAEQQRKFLQESEKEAIVTELTQKPKRLEHSHIVDMDAILQLQSKPENIVSMAQIEETVFSCELNELHDRLKENLKDKDTLLLQTENKAAKLELLLRQAVDDFRRQHDEILPFIEKQQQERCDLVKRFRRKIQDMECLFRQAMEDFHNEYLELQGTVVELEEKLKNSISIALKQEEQCVALFAERDNLALKAQQVESCARDSITGQTMSDQIIQDLSLPDFPIEFVIQPQDNVMAEHPRGFRALVKENSPIAQHEKFKRPFPQEEDAGDFENPEHANAQMLKMIFGENLSCTGGNKTGDTQMVKDDHFTDTDTSSTEETDDPYSYEPLFVDIAEKTESTTKNTASFDFDTLGVTSTEGSTEIGRFVDSSVSTRSCIEETKSLVGGELCENSAETSNKTFEFKINNIMTEDTVWPQGAEVCNFTDSEKAAVAPGNNREHHEGTQNGELYSGKFYKDTVAMADEEVPRWSSDYFNPMRMLVKNGTICISTDTVQHDSDTARGIKGANISKNTTDPNQFVVRITQADVSYHEEPGLEMRERIEEDTTTIVETGYSCTTTSQHQVLAIEPMLQKEQEETELGEYLRAIEILELQVIAVQFKYQSHLLELLQEQYKSTVKQNLSLQNQLVNMQQCNDELELMLDLNKGKLLTSQTVLEEIHDLRMDLNALAGYAIELEIKVLEFVELQAQYEKCVYENVQLAQQKMKLERRVEHLESKIHTVQEFQEQQSGLLKHFINMHKENARLSMAVHDQEHLDKMLLTLHKEAESISVDSSDDSFKDLSFQLGMKVFTLCEQGDLEFEKQNPCMQSAVTHLQEKFLRINKKIQEHRNEAGRLAEENLLLKQSISELREDDLKEKQQELLLKVEHFRKEKNAAQKMADGLKRQISELRRRRKQLEQENNALSQQNAKHVLSVDALQHNLEEVMLHHGNGSFNERSEIEEGDFAASHSKTEKLEEEKKLLRAELNHCVEKMAQLRSAETQLAQVLQERQMADKHNQALRTQMIKAQEKVQAVNFTLQELTQQNSRLKSDLRITQQERDTLKQEVISLHKQLQNANEKCRPAEMSVSGIPGSSHQGKRVWPELSRLMEAELNLLREENQRLQREISDARLELSSAHEKTRQLEALVLSVKQQKLQNQARLAKTAEQERSALRREIEALHTQLHNKSCDSKEEQREFEKLHEENERLRNKQTIIEAQLMEAQLLAMLPPSPLRMSAERRGQPRGDDMNPDINKEKEMALLKMEERMKEVELTLRNVKLLLQEKVSQLKEQMNKNSKADVLIKDLYVENAHLLKALEVSEQRQKVTEKKNYLLEEKISSLNKIVRELSPSPLMPVPYHVTRS</sequence>
<evidence type="ECO:0000256" key="14">
    <source>
        <dbReference type="SAM" id="Coils"/>
    </source>
</evidence>
<keyword evidence="5" id="KW-0321">Glycogen metabolism</keyword>
<evidence type="ECO:0000256" key="4">
    <source>
        <dbReference type="ARBA" id="ARBA00022553"/>
    </source>
</evidence>
<protein>
    <recommendedName>
        <fullName evidence="13">Alpha-1,4 glucan phosphorylase</fullName>
        <ecNumber evidence="13">2.4.1.1</ecNumber>
    </recommendedName>
</protein>
<feature type="region of interest" description="Disordered" evidence="15">
    <location>
        <begin position="1099"/>
        <end position="1120"/>
    </location>
</feature>
<evidence type="ECO:0000256" key="3">
    <source>
        <dbReference type="ARBA" id="ARBA00022533"/>
    </source>
</evidence>
<dbReference type="OrthoDB" id="5799458at2759"/>
<keyword evidence="7 13" id="KW-0808">Transferase</keyword>
<dbReference type="FunFam" id="3.40.50.2000:FF:000153">
    <property type="entry name" value="Alpha-1,4 glucan phosphorylase"/>
    <property type="match status" value="1"/>
</dbReference>
<dbReference type="CDD" id="cd04300">
    <property type="entry name" value="GT35_Glycogen_Phosphorylase"/>
    <property type="match status" value="1"/>
</dbReference>
<dbReference type="InterPro" id="IPR035090">
    <property type="entry name" value="Pyridoxal_P_attach_site"/>
</dbReference>
<dbReference type="InterPro" id="IPR002048">
    <property type="entry name" value="EF_hand_dom"/>
</dbReference>
<dbReference type="SUPFAM" id="SSF47473">
    <property type="entry name" value="EF-hand"/>
    <property type="match status" value="1"/>
</dbReference>
<name>A0A9D3P3I2_9TELE</name>
<evidence type="ECO:0000256" key="15">
    <source>
        <dbReference type="SAM" id="MobiDB-lite"/>
    </source>
</evidence>
<dbReference type="GO" id="GO:0008184">
    <property type="term" value="F:glycogen phosphorylase activity"/>
    <property type="evidence" value="ECO:0007669"/>
    <property type="project" value="InterPro"/>
</dbReference>
<dbReference type="GO" id="GO:0005737">
    <property type="term" value="C:cytoplasm"/>
    <property type="evidence" value="ECO:0007669"/>
    <property type="project" value="TreeGrafter"/>
</dbReference>
<dbReference type="NCBIfam" id="TIGR02093">
    <property type="entry name" value="P_ylase"/>
    <property type="match status" value="1"/>
</dbReference>
<reference evidence="17 18" key="1">
    <citation type="submission" date="2021-06" db="EMBL/GenBank/DDBJ databases">
        <title>Chromosome-level genome assembly of the red-tail catfish (Hemibagrus wyckioides).</title>
        <authorList>
            <person name="Shao F."/>
        </authorList>
    </citation>
    <scope>NUCLEOTIDE SEQUENCE [LARGE SCALE GENOMIC DNA]</scope>
    <source>
        <strain evidence="17">EC202008001</strain>
        <tissue evidence="17">Blood</tissue>
    </source>
</reference>
<evidence type="ECO:0000256" key="6">
    <source>
        <dbReference type="ARBA" id="ARBA00022676"/>
    </source>
</evidence>
<dbReference type="FunFam" id="3.40.50.2000:FF:000197">
    <property type="entry name" value="Alpha-1,4 glucan phosphorylase"/>
    <property type="match status" value="1"/>
</dbReference>
<dbReference type="PROSITE" id="PS00102">
    <property type="entry name" value="PHOSPHORYLASE"/>
    <property type="match status" value="1"/>
</dbReference>
<comment type="caution">
    <text evidence="17">The sequence shown here is derived from an EMBL/GenBank/DDBJ whole genome shotgun (WGS) entry which is preliminary data.</text>
</comment>
<dbReference type="GO" id="GO:0005980">
    <property type="term" value="P:glycogen catabolic process"/>
    <property type="evidence" value="ECO:0007669"/>
    <property type="project" value="TreeGrafter"/>
</dbReference>
<keyword evidence="4" id="KW-0597">Phosphoprotein</keyword>
<evidence type="ECO:0000256" key="13">
    <source>
        <dbReference type="RuleBase" id="RU000587"/>
    </source>
</evidence>
<feature type="coiled-coil region" evidence="14">
    <location>
        <begin position="1456"/>
        <end position="1788"/>
    </location>
</feature>
<keyword evidence="8 13" id="KW-0663">Pyridoxal phosphate</keyword>
<dbReference type="PANTHER" id="PTHR11468:SF3">
    <property type="entry name" value="GLYCOGEN PHOSPHORYLASE, LIVER FORM"/>
    <property type="match status" value="1"/>
</dbReference>
<dbReference type="InterPro" id="IPR000811">
    <property type="entry name" value="Glyco_trans_35"/>
</dbReference>
<comment type="cofactor">
    <cofactor evidence="1 13">
        <name>pyridoxal 5'-phosphate</name>
        <dbReference type="ChEBI" id="CHEBI:597326"/>
    </cofactor>
</comment>